<evidence type="ECO:0000313" key="2">
    <source>
        <dbReference type="EMBL" id="OKL59316.1"/>
    </source>
</evidence>
<dbReference type="Proteomes" id="UP000214365">
    <property type="component" value="Unassembled WGS sequence"/>
</dbReference>
<dbReference type="OrthoDB" id="4472000at2759"/>
<proteinExistence type="predicted"/>
<evidence type="ECO:0000259" key="1">
    <source>
        <dbReference type="PROSITE" id="PS00028"/>
    </source>
</evidence>
<dbReference type="RefSeq" id="XP_020119437.1">
    <property type="nucleotide sequence ID" value="XM_020267384.1"/>
</dbReference>
<dbReference type="PANTHER" id="PTHR42085">
    <property type="entry name" value="F-BOX DOMAIN-CONTAINING PROTEIN"/>
    <property type="match status" value="1"/>
</dbReference>
<feature type="domain" description="C2H2-type" evidence="1">
    <location>
        <begin position="62"/>
        <end position="84"/>
    </location>
</feature>
<dbReference type="PANTHER" id="PTHR42085:SF2">
    <property type="entry name" value="F-BOX DOMAIN-CONTAINING PROTEIN"/>
    <property type="match status" value="1"/>
</dbReference>
<gene>
    <name evidence="2" type="ORF">UA08_05099</name>
</gene>
<comment type="caution">
    <text evidence="2">The sequence shown here is derived from an EMBL/GenBank/DDBJ whole genome shotgun (WGS) entry which is preliminary data.</text>
</comment>
<evidence type="ECO:0000313" key="3">
    <source>
        <dbReference type="Proteomes" id="UP000214365"/>
    </source>
</evidence>
<reference evidence="2 3" key="1">
    <citation type="submission" date="2015-06" db="EMBL/GenBank/DDBJ databases">
        <title>Talaromyces atroroseus IBT 11181 draft genome.</title>
        <authorList>
            <person name="Rasmussen K.B."/>
            <person name="Rasmussen S."/>
            <person name="Petersen B."/>
            <person name="Sicheritz-Ponten T."/>
            <person name="Mortensen U.H."/>
            <person name="Thrane U."/>
        </authorList>
    </citation>
    <scope>NUCLEOTIDE SEQUENCE [LARGE SCALE GENOMIC DNA]</scope>
    <source>
        <strain evidence="2 3">IBT 11181</strain>
    </source>
</reference>
<accession>A0A225AWI1</accession>
<dbReference type="EMBL" id="LFMY01000007">
    <property type="protein sequence ID" value="OKL59316.1"/>
    <property type="molecule type" value="Genomic_DNA"/>
</dbReference>
<organism evidence="2 3">
    <name type="scientific">Talaromyces atroroseus</name>
    <dbReference type="NCBI Taxonomy" id="1441469"/>
    <lineage>
        <taxon>Eukaryota</taxon>
        <taxon>Fungi</taxon>
        <taxon>Dikarya</taxon>
        <taxon>Ascomycota</taxon>
        <taxon>Pezizomycotina</taxon>
        <taxon>Eurotiomycetes</taxon>
        <taxon>Eurotiomycetidae</taxon>
        <taxon>Eurotiales</taxon>
        <taxon>Trichocomaceae</taxon>
        <taxon>Talaromyces</taxon>
        <taxon>Talaromyces sect. Trachyspermi</taxon>
    </lineage>
</organism>
<protein>
    <recommendedName>
        <fullName evidence="1">C2H2-type domain-containing protein</fullName>
    </recommendedName>
</protein>
<keyword evidence="3" id="KW-1185">Reference proteome</keyword>
<name>A0A225AWI1_TALAT</name>
<dbReference type="InterPro" id="IPR013087">
    <property type="entry name" value="Znf_C2H2_type"/>
</dbReference>
<dbReference type="InterPro" id="IPR038883">
    <property type="entry name" value="AN11006-like"/>
</dbReference>
<dbReference type="PROSITE" id="PS00028">
    <property type="entry name" value="ZINC_FINGER_C2H2_1"/>
    <property type="match status" value="1"/>
</dbReference>
<dbReference type="AlphaFoldDB" id="A0A225AWI1"/>
<dbReference type="GeneID" id="31004855"/>
<sequence length="329" mass="38289">MPWHAHSCPFCHKQHANKDALHTHLEQYVSEWRIPADGAHDVLEIHKILHAGDSNHGKQYKCPECLKVIDTQKHFIAHVYYRKHYGKYLYGFEQGIKGRCQQGSWPLPFDEEAALIPQRKGVFNFLGLPYDLRHMIYEFALVFGEIVFLRNGVGVPVEPNQQGLWLQHNPKSNPLSLLIVNRQIYDEGRRLFYSRNSFVFDSPDIPVFLIAISRSNAMLLREVRSEDESLHQDRTGLIRDFWVWEKEDGSQTDIWSDDEACGKLVEALESDSFCFARHPRRLLHLNSDRLSPNDIRKRYNFNVVLGRRRYENGREAGIGKASFELYAGL</sequence>